<dbReference type="GO" id="GO:0009295">
    <property type="term" value="C:nucleoid"/>
    <property type="evidence" value="ECO:0007669"/>
    <property type="project" value="UniProtKB-SubCell"/>
</dbReference>
<dbReference type="GO" id="GO:0003700">
    <property type="term" value="F:DNA-binding transcription factor activity"/>
    <property type="evidence" value="ECO:0007669"/>
    <property type="project" value="UniProtKB-UniRule"/>
</dbReference>
<dbReference type="Pfam" id="PF02381">
    <property type="entry name" value="MraZ"/>
    <property type="match status" value="2"/>
</dbReference>
<sequence>MSRFRSLSRHTLDSKGRLIIPVPLRKVLRDRYDSEDLIVTHWVECLRVYPVVEWEAVEERLLTGESATPEFAQFARYAIAGVCECSVDKQGRILVPPTLRSEMEIGKEVAVVGMLRHFEIWDQQAWHAEAADAKQNYPIVKPDLQRLRIF</sequence>
<dbReference type="InterPro" id="IPR007159">
    <property type="entry name" value="SpoVT-AbrB_dom"/>
</dbReference>
<dbReference type="PANTHER" id="PTHR34701">
    <property type="entry name" value="TRANSCRIPTIONAL REGULATOR MRAZ"/>
    <property type="match status" value="1"/>
</dbReference>
<evidence type="ECO:0000256" key="1">
    <source>
        <dbReference type="ARBA" id="ARBA00013860"/>
    </source>
</evidence>
<keyword evidence="3" id="KW-0677">Repeat</keyword>
<feature type="domain" description="SpoVT-AbrB" evidence="8">
    <location>
        <begin position="82"/>
        <end position="125"/>
    </location>
</feature>
<dbReference type="InterPro" id="IPR038619">
    <property type="entry name" value="MraZ_sf"/>
</dbReference>
<dbReference type="EMBL" id="CP054140">
    <property type="protein sequence ID" value="QQG65343.1"/>
    <property type="molecule type" value="Genomic_DNA"/>
</dbReference>
<dbReference type="InterPro" id="IPR035642">
    <property type="entry name" value="MraZ_N"/>
</dbReference>
<dbReference type="InterPro" id="IPR037914">
    <property type="entry name" value="SpoVT-AbrB_sf"/>
</dbReference>
<comment type="similarity">
    <text evidence="7">Belongs to the MraZ family.</text>
</comment>
<evidence type="ECO:0000256" key="7">
    <source>
        <dbReference type="HAMAP-Rule" id="MF_01008"/>
    </source>
</evidence>
<keyword evidence="10" id="KW-1185">Reference proteome</keyword>
<dbReference type="CDD" id="cd16321">
    <property type="entry name" value="MraZ_C"/>
    <property type="match status" value="1"/>
</dbReference>
<dbReference type="InterPro" id="IPR035644">
    <property type="entry name" value="MraZ_C"/>
</dbReference>
<dbReference type="PANTHER" id="PTHR34701:SF1">
    <property type="entry name" value="TRANSCRIPTIONAL REGULATOR MRAZ"/>
    <property type="match status" value="1"/>
</dbReference>
<evidence type="ECO:0000256" key="6">
    <source>
        <dbReference type="ARBA" id="ARBA00023163"/>
    </source>
</evidence>
<dbReference type="GO" id="GO:0005737">
    <property type="term" value="C:cytoplasm"/>
    <property type="evidence" value="ECO:0007669"/>
    <property type="project" value="UniProtKB-UniRule"/>
</dbReference>
<reference evidence="9 10" key="1">
    <citation type="submission" date="2020-05" db="EMBL/GenBank/DDBJ databases">
        <title>Complete genome of Desulfobulbus oligotrophicus.</title>
        <authorList>
            <person name="Podar M."/>
        </authorList>
    </citation>
    <scope>NUCLEOTIDE SEQUENCE [LARGE SCALE GENOMIC DNA]</scope>
    <source>
        <strain evidence="9 10">Prop6</strain>
    </source>
</reference>
<evidence type="ECO:0000313" key="9">
    <source>
        <dbReference type="EMBL" id="QQG65343.1"/>
    </source>
</evidence>
<comment type="subcellular location">
    <subcellularLocation>
        <location evidence="7">Cytoplasm</location>
        <location evidence="7">Nucleoid</location>
    </subcellularLocation>
</comment>
<dbReference type="AlphaFoldDB" id="A0A7T6AQA3"/>
<proteinExistence type="inferred from homology"/>
<dbReference type="GO" id="GO:2000143">
    <property type="term" value="P:negative regulation of DNA-templated transcription initiation"/>
    <property type="evidence" value="ECO:0007669"/>
    <property type="project" value="TreeGrafter"/>
</dbReference>
<keyword evidence="6 7" id="KW-0804">Transcription</keyword>
<comment type="subunit">
    <text evidence="7">Forms oligomers.</text>
</comment>
<evidence type="ECO:0000313" key="10">
    <source>
        <dbReference type="Proteomes" id="UP000596092"/>
    </source>
</evidence>
<accession>A0A7T6AQA3</accession>
<keyword evidence="4 7" id="KW-0805">Transcription regulation</keyword>
<evidence type="ECO:0000256" key="2">
    <source>
        <dbReference type="ARBA" id="ARBA00022490"/>
    </source>
</evidence>
<dbReference type="Gene3D" id="3.40.1550.20">
    <property type="entry name" value="Transcriptional regulator MraZ domain"/>
    <property type="match status" value="1"/>
</dbReference>
<dbReference type="GO" id="GO:0000976">
    <property type="term" value="F:transcription cis-regulatory region binding"/>
    <property type="evidence" value="ECO:0007669"/>
    <property type="project" value="TreeGrafter"/>
</dbReference>
<gene>
    <name evidence="7 9" type="primary">mraZ</name>
    <name evidence="9" type="ORF">HP555_05415</name>
</gene>
<dbReference type="InterPro" id="IPR020603">
    <property type="entry name" value="MraZ_dom"/>
</dbReference>
<protein>
    <recommendedName>
        <fullName evidence="1 7">Transcriptional regulator MraZ</fullName>
    </recommendedName>
</protein>
<dbReference type="InterPro" id="IPR003444">
    <property type="entry name" value="MraZ"/>
</dbReference>
<dbReference type="SUPFAM" id="SSF89447">
    <property type="entry name" value="AbrB/MazE/MraZ-like"/>
    <property type="match status" value="1"/>
</dbReference>
<keyword evidence="2 7" id="KW-0963">Cytoplasm</keyword>
<dbReference type="KEGG" id="dog:HP555_05415"/>
<evidence type="ECO:0000256" key="3">
    <source>
        <dbReference type="ARBA" id="ARBA00022737"/>
    </source>
</evidence>
<name>A0A7T6AQA3_9BACT</name>
<dbReference type="RefSeq" id="WP_199264166.1">
    <property type="nucleotide sequence ID" value="NZ_CP054140.1"/>
</dbReference>
<feature type="domain" description="SpoVT-AbrB" evidence="8">
    <location>
        <begin position="7"/>
        <end position="53"/>
    </location>
</feature>
<dbReference type="NCBIfam" id="TIGR00242">
    <property type="entry name" value="division/cell wall cluster transcriptional repressor MraZ"/>
    <property type="match status" value="1"/>
</dbReference>
<organism evidence="9 10">
    <name type="scientific">Desulfobulbus oligotrophicus</name>
    <dbReference type="NCBI Taxonomy" id="1909699"/>
    <lineage>
        <taxon>Bacteria</taxon>
        <taxon>Pseudomonadati</taxon>
        <taxon>Thermodesulfobacteriota</taxon>
        <taxon>Desulfobulbia</taxon>
        <taxon>Desulfobulbales</taxon>
        <taxon>Desulfobulbaceae</taxon>
        <taxon>Desulfobulbus</taxon>
    </lineage>
</organism>
<dbReference type="CDD" id="cd16320">
    <property type="entry name" value="MraZ_N"/>
    <property type="match status" value="1"/>
</dbReference>
<keyword evidence="5 7" id="KW-0238">DNA-binding</keyword>
<evidence type="ECO:0000256" key="5">
    <source>
        <dbReference type="ARBA" id="ARBA00023125"/>
    </source>
</evidence>
<evidence type="ECO:0000256" key="4">
    <source>
        <dbReference type="ARBA" id="ARBA00023015"/>
    </source>
</evidence>
<dbReference type="PROSITE" id="PS51740">
    <property type="entry name" value="SPOVT_ABRB"/>
    <property type="match status" value="2"/>
</dbReference>
<dbReference type="HAMAP" id="MF_01008">
    <property type="entry name" value="MraZ"/>
    <property type="match status" value="1"/>
</dbReference>
<evidence type="ECO:0000259" key="8">
    <source>
        <dbReference type="PROSITE" id="PS51740"/>
    </source>
</evidence>
<dbReference type="Proteomes" id="UP000596092">
    <property type="component" value="Chromosome"/>
</dbReference>